<keyword evidence="7 10" id="KW-0472">Membrane</keyword>
<evidence type="ECO:0000256" key="2">
    <source>
        <dbReference type="ARBA" id="ARBA00022475"/>
    </source>
</evidence>
<evidence type="ECO:0000256" key="5">
    <source>
        <dbReference type="ARBA" id="ARBA00022725"/>
    </source>
</evidence>
<comment type="caution">
    <text evidence="11">The sequence shown here is derived from an EMBL/GenBank/DDBJ whole genome shotgun (WGS) entry which is preliminary data.</text>
</comment>
<evidence type="ECO:0000256" key="7">
    <source>
        <dbReference type="ARBA" id="ARBA00023136"/>
    </source>
</evidence>
<feature type="non-terminal residue" evidence="11">
    <location>
        <position position="1"/>
    </location>
</feature>
<comment type="subcellular location">
    <subcellularLocation>
        <location evidence="1">Cell membrane</location>
        <topology evidence="1">Multi-pass membrane protein</topology>
    </subcellularLocation>
</comment>
<dbReference type="Proteomes" id="UP000786811">
    <property type="component" value="Unassembled WGS sequence"/>
</dbReference>
<dbReference type="GO" id="GO:0005886">
    <property type="term" value="C:plasma membrane"/>
    <property type="evidence" value="ECO:0007669"/>
    <property type="project" value="UniProtKB-SubCell"/>
</dbReference>
<dbReference type="OrthoDB" id="7696577at2759"/>
<sequence>KIIRLITSWGDINKVVECAPIFALHSLTIVKMCNCLYNIDKIKMLLTTIQTDWESPMTEEELKILRGYGNQNRKITHSYVYFIYVVTAMFLTTPMVPKILDYYVPLNESRPQLSLYQTEYFVDPVQYEIPILIHAYIISPFPSTIIVAFDSLYANFVSHACSMFAIVGYRLKNTANDKYVWSKQRKIIQDNKAHQSMISCIKDHNSILEYCQILKSSYNSCLFAIVIINMLALSITGFQTIIKMDETGEMIRFGTFSIGQVVHLFFLSWPAQKLLDHSLSIHQLVYLGEWYNISTRTKKLSIFIMMRSRKPCILSAGKMYTMSCESFSRVIKTSMSYFTLLTSLR</sequence>
<dbReference type="PANTHER" id="PTHR21137:SF3">
    <property type="entry name" value="ODORANT RECEPTOR 30A-RELATED"/>
    <property type="match status" value="1"/>
</dbReference>
<dbReference type="GO" id="GO:0004984">
    <property type="term" value="F:olfactory receptor activity"/>
    <property type="evidence" value="ECO:0007669"/>
    <property type="project" value="InterPro"/>
</dbReference>
<protein>
    <submittedName>
        <fullName evidence="11">Olfactory receptor 196</fullName>
    </submittedName>
</protein>
<keyword evidence="6 10" id="KW-1133">Transmembrane helix</keyword>
<dbReference type="InterPro" id="IPR004117">
    <property type="entry name" value="7tm6_olfct_rcpt"/>
</dbReference>
<evidence type="ECO:0000313" key="11">
    <source>
        <dbReference type="EMBL" id="CAG5079311.1"/>
    </source>
</evidence>
<gene>
    <name evidence="11" type="ORF">HICCMSTLAB_LOCUS2980</name>
</gene>
<keyword evidence="8 11" id="KW-0675">Receptor</keyword>
<feature type="transmembrane region" description="Helical" evidence="10">
    <location>
        <begin position="79"/>
        <end position="100"/>
    </location>
</feature>
<reference evidence="11" key="1">
    <citation type="submission" date="2021-04" db="EMBL/GenBank/DDBJ databases">
        <authorList>
            <person name="Chebbi M.A.C M."/>
        </authorList>
    </citation>
    <scope>NUCLEOTIDE SEQUENCE</scope>
</reference>
<organism evidence="11 12">
    <name type="scientific">Cotesia congregata</name>
    <name type="common">Parasitoid wasp</name>
    <name type="synonym">Apanteles congregatus</name>
    <dbReference type="NCBI Taxonomy" id="51543"/>
    <lineage>
        <taxon>Eukaryota</taxon>
        <taxon>Metazoa</taxon>
        <taxon>Ecdysozoa</taxon>
        <taxon>Arthropoda</taxon>
        <taxon>Hexapoda</taxon>
        <taxon>Insecta</taxon>
        <taxon>Pterygota</taxon>
        <taxon>Neoptera</taxon>
        <taxon>Endopterygota</taxon>
        <taxon>Hymenoptera</taxon>
        <taxon>Apocrita</taxon>
        <taxon>Ichneumonoidea</taxon>
        <taxon>Braconidae</taxon>
        <taxon>Microgastrinae</taxon>
        <taxon>Cotesia</taxon>
    </lineage>
</organism>
<evidence type="ECO:0000256" key="9">
    <source>
        <dbReference type="ARBA" id="ARBA00023224"/>
    </source>
</evidence>
<feature type="transmembrane region" description="Helical" evidence="10">
    <location>
        <begin position="222"/>
        <end position="244"/>
    </location>
</feature>
<evidence type="ECO:0000256" key="6">
    <source>
        <dbReference type="ARBA" id="ARBA00022989"/>
    </source>
</evidence>
<name>A0A8J2H6W8_COTCN</name>
<evidence type="ECO:0000313" key="12">
    <source>
        <dbReference type="Proteomes" id="UP000786811"/>
    </source>
</evidence>
<dbReference type="AlphaFoldDB" id="A0A8J2H6W8"/>
<proteinExistence type="predicted"/>
<evidence type="ECO:0000256" key="3">
    <source>
        <dbReference type="ARBA" id="ARBA00022606"/>
    </source>
</evidence>
<evidence type="ECO:0000256" key="8">
    <source>
        <dbReference type="ARBA" id="ARBA00023170"/>
    </source>
</evidence>
<keyword evidence="9" id="KW-0807">Transducer</keyword>
<dbReference type="PANTHER" id="PTHR21137">
    <property type="entry name" value="ODORANT RECEPTOR"/>
    <property type="match status" value="1"/>
</dbReference>
<keyword evidence="12" id="KW-1185">Reference proteome</keyword>
<evidence type="ECO:0000256" key="10">
    <source>
        <dbReference type="SAM" id="Phobius"/>
    </source>
</evidence>
<keyword evidence="2" id="KW-1003">Cell membrane</keyword>
<accession>A0A8J2H6W8</accession>
<evidence type="ECO:0000256" key="1">
    <source>
        <dbReference type="ARBA" id="ARBA00004651"/>
    </source>
</evidence>
<dbReference type="Pfam" id="PF02949">
    <property type="entry name" value="7tm_6"/>
    <property type="match status" value="1"/>
</dbReference>
<keyword evidence="4 10" id="KW-0812">Transmembrane</keyword>
<dbReference type="EMBL" id="CAJNRD030001117">
    <property type="protein sequence ID" value="CAG5079311.1"/>
    <property type="molecule type" value="Genomic_DNA"/>
</dbReference>
<keyword evidence="3" id="KW-0716">Sensory transduction</keyword>
<keyword evidence="5" id="KW-0552">Olfaction</keyword>
<dbReference type="GO" id="GO:0005549">
    <property type="term" value="F:odorant binding"/>
    <property type="evidence" value="ECO:0007669"/>
    <property type="project" value="InterPro"/>
</dbReference>
<dbReference type="GO" id="GO:0007165">
    <property type="term" value="P:signal transduction"/>
    <property type="evidence" value="ECO:0007669"/>
    <property type="project" value="UniProtKB-KW"/>
</dbReference>
<evidence type="ECO:0000256" key="4">
    <source>
        <dbReference type="ARBA" id="ARBA00022692"/>
    </source>
</evidence>